<dbReference type="KEGG" id="glj:GKIL_0697"/>
<evidence type="ECO:0000313" key="1">
    <source>
        <dbReference type="EMBL" id="AGY56943.1"/>
    </source>
</evidence>
<protein>
    <recommendedName>
        <fullName evidence="3">DUF4276 domain-containing protein</fullName>
    </recommendedName>
</protein>
<reference evidence="1 2" key="1">
    <citation type="journal article" date="2013" name="PLoS ONE">
        <title>Cultivation and Complete Genome Sequencing of Gloeobacter kilaueensis sp. nov., from a Lava Cave in Kilauea Caldera, Hawai'i.</title>
        <authorList>
            <person name="Saw J.H."/>
            <person name="Schatz M."/>
            <person name="Brown M.V."/>
            <person name="Kunkel D.D."/>
            <person name="Foster J.S."/>
            <person name="Shick H."/>
            <person name="Christensen S."/>
            <person name="Hou S."/>
            <person name="Wan X."/>
            <person name="Donachie S.P."/>
        </authorList>
    </citation>
    <scope>NUCLEOTIDE SEQUENCE [LARGE SCALE GENOMIC DNA]</scope>
    <source>
        <strain evidence="2">JS</strain>
    </source>
</reference>
<dbReference type="Pfam" id="PF14103">
    <property type="entry name" value="DUF4276"/>
    <property type="match status" value="1"/>
</dbReference>
<dbReference type="HOGENOM" id="CLU_1335943_0_0_3"/>
<evidence type="ECO:0000313" key="2">
    <source>
        <dbReference type="Proteomes" id="UP000017396"/>
    </source>
</evidence>
<dbReference type="RefSeq" id="WP_023171989.1">
    <property type="nucleotide sequence ID" value="NC_022600.1"/>
</dbReference>
<dbReference type="AlphaFoldDB" id="U5QDL6"/>
<dbReference type="InterPro" id="IPR025455">
    <property type="entry name" value="DUF4276"/>
</dbReference>
<dbReference type="STRING" id="1183438.GKIL_0697"/>
<dbReference type="Proteomes" id="UP000017396">
    <property type="component" value="Chromosome"/>
</dbReference>
<name>U5QDL6_GLOK1</name>
<organism evidence="1 2">
    <name type="scientific">Gloeobacter kilaueensis (strain ATCC BAA-2537 / CCAP 1431/1 / ULC 316 / JS1)</name>
    <dbReference type="NCBI Taxonomy" id="1183438"/>
    <lineage>
        <taxon>Bacteria</taxon>
        <taxon>Bacillati</taxon>
        <taxon>Cyanobacteriota</taxon>
        <taxon>Cyanophyceae</taxon>
        <taxon>Gloeobacterales</taxon>
        <taxon>Gloeobacteraceae</taxon>
        <taxon>Gloeobacter</taxon>
    </lineage>
</organism>
<keyword evidence="2" id="KW-1185">Reference proteome</keyword>
<dbReference type="EMBL" id="CP003587">
    <property type="protein sequence ID" value="AGY56943.1"/>
    <property type="molecule type" value="Genomic_DNA"/>
</dbReference>
<gene>
    <name evidence="1" type="ORF">GKIL_0697</name>
</gene>
<evidence type="ECO:0008006" key="3">
    <source>
        <dbReference type="Google" id="ProtNLM"/>
    </source>
</evidence>
<sequence length="205" mass="23106">MADKIRLGYFLEDSGHEEFILGLVEHIAEEAGYHRQQLSNDVRNSTGGKGRVISALQKFLQELRVGDNNPFDFLIVAIDGNCTGFLQKRTEVQELAERSKFTGNIICAIPDPHIEHWYMADPLSFKKATDLDSQPVPPKYKCEKEIYKKALIEAFAKCGVIPPLDGIEYGRNFALEMNLYDACQRCPSLGHFVDEVRTALASVLR</sequence>
<dbReference type="OrthoDB" id="5510655at2"/>
<proteinExistence type="predicted"/>
<accession>U5QDL6</accession>